<feature type="transmembrane region" description="Helical" evidence="3">
    <location>
        <begin position="6"/>
        <end position="26"/>
    </location>
</feature>
<dbReference type="InterPro" id="IPR038765">
    <property type="entry name" value="Papain-like_cys_pep_sf"/>
</dbReference>
<feature type="region of interest" description="Disordered" evidence="2">
    <location>
        <begin position="450"/>
        <end position="575"/>
    </location>
</feature>
<dbReference type="GO" id="GO:0005634">
    <property type="term" value="C:nucleus"/>
    <property type="evidence" value="ECO:0007669"/>
    <property type="project" value="TreeGrafter"/>
</dbReference>
<accession>A0A6A6NNN4</accession>
<dbReference type="GO" id="GO:0006508">
    <property type="term" value="P:proteolysis"/>
    <property type="evidence" value="ECO:0007669"/>
    <property type="project" value="UniProtKB-KW"/>
</dbReference>
<keyword evidence="3" id="KW-0812">Transmembrane</keyword>
<evidence type="ECO:0000256" key="1">
    <source>
        <dbReference type="RuleBase" id="RU366025"/>
    </source>
</evidence>
<keyword evidence="1" id="KW-0378">Hydrolase</keyword>
<evidence type="ECO:0000256" key="2">
    <source>
        <dbReference type="SAM" id="MobiDB-lite"/>
    </source>
</evidence>
<protein>
    <recommendedName>
        <fullName evidence="1">Ubiquitin carboxyl-terminal hydrolase</fullName>
        <ecNumber evidence="1">3.4.19.12</ecNumber>
    </recommendedName>
</protein>
<dbReference type="InterPro" id="IPR001394">
    <property type="entry name" value="Peptidase_C19_UCH"/>
</dbReference>
<keyword evidence="3" id="KW-1133">Transmembrane helix</keyword>
<sequence>MPDRPLTIAGYAAGASLAAITLVYVFGPTFFLDDEYAHAAAAAGRKKGVVVGLSNPANDCFINSVLQALAGLSDLRFYLIREVHRRKLDGPETYRVDADEPPLRRSNGKEVPPWKIEGLRQGIVTVALKDMLDRLNERPLYKKIISAQPFVSVLERAFRQRISRQQQDAQEFLQVVTERLCDEYHEGRKARERIRRLRRAGYSLDLPSIDVGEDGGSEVMPMPPLPQSGGGQDGEPQRDDGEGEEEEEGFPFEGKTESQIECTLCHFTPKALSETFTTLPLTVPQKSSTSLNECFDVMLKTEYIDDFKCEKCRLVHAVEVKERELRLARSETQKEKLDVEISKIYDAIETDPEKPPKDVELPDIKLAPKRRIARHHRISVFPKILAVHLSRSIYSTYSTKNMAKVSFPEALPLGGLLDQKKYRLLGVVTHKGGHNSGHYESFRRQVPLAPFSTPHSFGNQGVYSTSVSPNPSTQPQQQQQQQHPPPLPSDLAARVTVPRGIMPSSPASSASSVSSRSSARQQRLGPAPTSAPRDDASAPAAANGASSSSSSSARVSLAPPAGPRPGSRASARAPSVVDVARLKKKAAAAARKAGNRWWRISDEKVQQSKTSEVLGMQKEVYLLFYELDKRAMGEDE</sequence>
<keyword evidence="3" id="KW-0472">Membrane</keyword>
<dbReference type="OrthoDB" id="2248014at2759"/>
<dbReference type="PANTHER" id="PTHR24006">
    <property type="entry name" value="UBIQUITIN CARBOXYL-TERMINAL HYDROLASE"/>
    <property type="match status" value="1"/>
</dbReference>
<gene>
    <name evidence="5" type="ORF">BDY21DRAFT_293144</name>
</gene>
<name>A0A6A6NNN4_9PEZI</name>
<feature type="compositionally biased region" description="Acidic residues" evidence="2">
    <location>
        <begin position="241"/>
        <end position="250"/>
    </location>
</feature>
<proteinExistence type="inferred from homology"/>
<evidence type="ECO:0000313" key="6">
    <source>
        <dbReference type="Proteomes" id="UP000799766"/>
    </source>
</evidence>
<evidence type="ECO:0000256" key="3">
    <source>
        <dbReference type="SAM" id="Phobius"/>
    </source>
</evidence>
<dbReference type="Pfam" id="PF00443">
    <property type="entry name" value="UCH"/>
    <property type="match status" value="1"/>
</dbReference>
<dbReference type="PROSITE" id="PS00972">
    <property type="entry name" value="USP_1"/>
    <property type="match status" value="1"/>
</dbReference>
<dbReference type="CDD" id="cd02662">
    <property type="entry name" value="Peptidase_C19F"/>
    <property type="match status" value="1"/>
</dbReference>
<keyword evidence="1" id="KW-0833">Ubl conjugation pathway</keyword>
<dbReference type="InterPro" id="IPR050164">
    <property type="entry name" value="Peptidase_C19"/>
</dbReference>
<dbReference type="PROSITE" id="PS00973">
    <property type="entry name" value="USP_2"/>
    <property type="match status" value="1"/>
</dbReference>
<dbReference type="GO" id="GO:0004843">
    <property type="term" value="F:cysteine-type deubiquitinase activity"/>
    <property type="evidence" value="ECO:0007669"/>
    <property type="project" value="UniProtKB-UniRule"/>
</dbReference>
<reference evidence="5" key="1">
    <citation type="journal article" date="2020" name="Stud. Mycol.">
        <title>101 Dothideomycetes genomes: a test case for predicting lifestyles and emergence of pathogens.</title>
        <authorList>
            <person name="Haridas S."/>
            <person name="Albert R."/>
            <person name="Binder M."/>
            <person name="Bloem J."/>
            <person name="Labutti K."/>
            <person name="Salamov A."/>
            <person name="Andreopoulos B."/>
            <person name="Baker S."/>
            <person name="Barry K."/>
            <person name="Bills G."/>
            <person name="Bluhm B."/>
            <person name="Cannon C."/>
            <person name="Castanera R."/>
            <person name="Culley D."/>
            <person name="Daum C."/>
            <person name="Ezra D."/>
            <person name="Gonzalez J."/>
            <person name="Henrissat B."/>
            <person name="Kuo A."/>
            <person name="Liang C."/>
            <person name="Lipzen A."/>
            <person name="Lutzoni F."/>
            <person name="Magnuson J."/>
            <person name="Mondo S."/>
            <person name="Nolan M."/>
            <person name="Ohm R."/>
            <person name="Pangilinan J."/>
            <person name="Park H.-J."/>
            <person name="Ramirez L."/>
            <person name="Alfaro M."/>
            <person name="Sun H."/>
            <person name="Tritt A."/>
            <person name="Yoshinaga Y."/>
            <person name="Zwiers L.-H."/>
            <person name="Turgeon B."/>
            <person name="Goodwin S."/>
            <person name="Spatafora J."/>
            <person name="Crous P."/>
            <person name="Grigoriev I."/>
        </authorList>
    </citation>
    <scope>NUCLEOTIDE SEQUENCE</scope>
    <source>
        <strain evidence="5">ATCC 16933</strain>
    </source>
</reference>
<keyword evidence="6" id="KW-1185">Reference proteome</keyword>
<keyword evidence="1" id="KW-0788">Thiol protease</keyword>
<dbReference type="PANTHER" id="PTHR24006:SF904">
    <property type="entry name" value="UBIQUITIN CARBOXYL-TERMINAL HYDROLASE 16"/>
    <property type="match status" value="1"/>
</dbReference>
<dbReference type="InterPro" id="IPR018200">
    <property type="entry name" value="USP_CS"/>
</dbReference>
<dbReference type="GO" id="GO:0005829">
    <property type="term" value="C:cytosol"/>
    <property type="evidence" value="ECO:0007669"/>
    <property type="project" value="TreeGrafter"/>
</dbReference>
<dbReference type="PROSITE" id="PS50235">
    <property type="entry name" value="USP_3"/>
    <property type="match status" value="1"/>
</dbReference>
<feature type="domain" description="USP" evidence="4">
    <location>
        <begin position="51"/>
        <end position="628"/>
    </location>
</feature>
<comment type="similarity">
    <text evidence="1">Belongs to the peptidase C19 family.</text>
</comment>
<organism evidence="5 6">
    <name type="scientific">Lineolata rhizophorae</name>
    <dbReference type="NCBI Taxonomy" id="578093"/>
    <lineage>
        <taxon>Eukaryota</taxon>
        <taxon>Fungi</taxon>
        <taxon>Dikarya</taxon>
        <taxon>Ascomycota</taxon>
        <taxon>Pezizomycotina</taxon>
        <taxon>Dothideomycetes</taxon>
        <taxon>Dothideomycetes incertae sedis</taxon>
        <taxon>Lineolatales</taxon>
        <taxon>Lineolataceae</taxon>
        <taxon>Lineolata</taxon>
    </lineage>
</organism>
<comment type="catalytic activity">
    <reaction evidence="1">
        <text>Thiol-dependent hydrolysis of ester, thioester, amide, peptide and isopeptide bonds formed by the C-terminal Gly of ubiquitin (a 76-residue protein attached to proteins as an intracellular targeting signal).</text>
        <dbReference type="EC" id="3.4.19.12"/>
    </reaction>
</comment>
<evidence type="ECO:0000259" key="4">
    <source>
        <dbReference type="PROSITE" id="PS50235"/>
    </source>
</evidence>
<dbReference type="GO" id="GO:0016579">
    <property type="term" value="P:protein deubiquitination"/>
    <property type="evidence" value="ECO:0007669"/>
    <property type="project" value="InterPro"/>
</dbReference>
<dbReference type="EC" id="3.4.19.12" evidence="1"/>
<dbReference type="Proteomes" id="UP000799766">
    <property type="component" value="Unassembled WGS sequence"/>
</dbReference>
<feature type="compositionally biased region" description="Polar residues" evidence="2">
    <location>
        <begin position="453"/>
        <end position="463"/>
    </location>
</feature>
<feature type="compositionally biased region" description="Low complexity" evidence="2">
    <location>
        <begin position="464"/>
        <end position="482"/>
    </location>
</feature>
<dbReference type="InterPro" id="IPR028889">
    <property type="entry name" value="USP"/>
</dbReference>
<dbReference type="EMBL" id="MU001698">
    <property type="protein sequence ID" value="KAF2453298.1"/>
    <property type="molecule type" value="Genomic_DNA"/>
</dbReference>
<feature type="compositionally biased region" description="Low complexity" evidence="2">
    <location>
        <begin position="503"/>
        <end position="575"/>
    </location>
</feature>
<evidence type="ECO:0000313" key="5">
    <source>
        <dbReference type="EMBL" id="KAF2453298.1"/>
    </source>
</evidence>
<dbReference type="SUPFAM" id="SSF54001">
    <property type="entry name" value="Cysteine proteinases"/>
    <property type="match status" value="1"/>
</dbReference>
<dbReference type="AlphaFoldDB" id="A0A6A6NNN4"/>
<feature type="region of interest" description="Disordered" evidence="2">
    <location>
        <begin position="208"/>
        <end position="256"/>
    </location>
</feature>
<keyword evidence="1" id="KW-0645">Protease</keyword>
<dbReference type="Gene3D" id="3.90.70.10">
    <property type="entry name" value="Cysteine proteinases"/>
    <property type="match status" value="1"/>
</dbReference>